<keyword evidence="1 12" id="KW-0436">Ligase</keyword>
<proteinExistence type="predicted"/>
<dbReference type="InterPro" id="IPR035911">
    <property type="entry name" value="MurE/MurF_N"/>
</dbReference>
<name>H2CDU5_9LEPT</name>
<evidence type="ECO:0000259" key="11">
    <source>
        <dbReference type="Pfam" id="PF08245"/>
    </source>
</evidence>
<keyword evidence="6" id="KW-0573">Peptidoglycan synthesis</keyword>
<keyword evidence="2" id="KW-0132">Cell division</keyword>
<sequence>MCVLSAADLTSAGVIGFDRSELRIERAVLDSREARAGDLFVCMKGENTDGHLYAAAAVANGATSLLVEQGRVDEVRVAVQEAMREDIRATGPDQDLNGIRNGNPDGSDIAILCCADVLHTLQRMAAIRRSHYNGTIFAVVGSNGKTSTKEILSSLLRCRLGDDAVFATPGNWNNHLGVPLSLLSLPDTASVAVLEIGMNHAGEIEHLSRIVRAHHCVVPSIGFEHMEFFSSIEEVAAAELEILTGMSGGVIVYPAVAPGHALLQEQAAKAKVRPILFELITDDIAKAPDSQGGGEIRRALYEGSGFRLDDTLYSSGEYAGAAMTSNILACVLLLQHAGFGEGLEACTAALRPQARGRFRTERAGSTLIVDDTYNANPDSFRQSIRTLRELLPSGRLLCLAGHMAELGHFSEAGHRQVGDDLYDAGFADLFVCGNVDVKGMHAAFRKAGGKAGGDEGKYFSDSLSLSTYLKEHPDQVGGFDGILVKGSRSARMERVLPVLRELLGKG</sequence>
<dbReference type="InterPro" id="IPR004101">
    <property type="entry name" value="Mur_ligase_C"/>
</dbReference>
<dbReference type="Gene3D" id="3.40.1390.10">
    <property type="entry name" value="MurE/MurF, N-terminal domain"/>
    <property type="match status" value="1"/>
</dbReference>
<keyword evidence="7" id="KW-0131">Cell cycle</keyword>
<accession>H2CDU5</accession>
<keyword evidence="5" id="KW-0133">Cell shape</keyword>
<dbReference type="GO" id="GO:0009252">
    <property type="term" value="P:peptidoglycan biosynthetic process"/>
    <property type="evidence" value="ECO:0007669"/>
    <property type="project" value="UniProtKB-KW"/>
</dbReference>
<evidence type="ECO:0000256" key="6">
    <source>
        <dbReference type="ARBA" id="ARBA00022984"/>
    </source>
</evidence>
<feature type="domain" description="Mur ligase C-terminal" evidence="10">
    <location>
        <begin position="357"/>
        <end position="488"/>
    </location>
</feature>
<evidence type="ECO:0000256" key="7">
    <source>
        <dbReference type="ARBA" id="ARBA00023306"/>
    </source>
</evidence>
<dbReference type="Gene3D" id="3.90.190.20">
    <property type="entry name" value="Mur ligase, C-terminal domain"/>
    <property type="match status" value="1"/>
</dbReference>
<dbReference type="EC" id="6.3.2.10" evidence="12"/>
<evidence type="ECO:0000256" key="8">
    <source>
        <dbReference type="ARBA" id="ARBA00023316"/>
    </source>
</evidence>
<gene>
    <name evidence="12" type="ORF">Lepil_0763</name>
</gene>
<keyword evidence="4" id="KW-0067">ATP-binding</keyword>
<dbReference type="SUPFAM" id="SSF53623">
    <property type="entry name" value="MurD-like peptide ligases, catalytic domain"/>
    <property type="match status" value="1"/>
</dbReference>
<dbReference type="GO" id="GO:0047480">
    <property type="term" value="F:UDP-N-acetylmuramoyl-tripeptide-D-alanyl-D-alanine ligase activity"/>
    <property type="evidence" value="ECO:0007669"/>
    <property type="project" value="UniProtKB-EC"/>
</dbReference>
<dbReference type="InterPro" id="IPR036565">
    <property type="entry name" value="Mur-like_cat_sf"/>
</dbReference>
<dbReference type="InterPro" id="IPR013221">
    <property type="entry name" value="Mur_ligase_cen"/>
</dbReference>
<evidence type="ECO:0000313" key="13">
    <source>
        <dbReference type="Proteomes" id="UP000005737"/>
    </source>
</evidence>
<dbReference type="GO" id="GO:0005524">
    <property type="term" value="F:ATP binding"/>
    <property type="evidence" value="ECO:0007669"/>
    <property type="project" value="UniProtKB-KW"/>
</dbReference>
<evidence type="ECO:0000259" key="9">
    <source>
        <dbReference type="Pfam" id="PF01225"/>
    </source>
</evidence>
<dbReference type="Pfam" id="PF02875">
    <property type="entry name" value="Mur_ligase_C"/>
    <property type="match status" value="1"/>
</dbReference>
<dbReference type="InterPro" id="IPR000713">
    <property type="entry name" value="Mur_ligase_N"/>
</dbReference>
<feature type="domain" description="Mur ligase central" evidence="11">
    <location>
        <begin position="139"/>
        <end position="331"/>
    </location>
</feature>
<keyword evidence="8" id="KW-0961">Cell wall biogenesis/degradation</keyword>
<dbReference type="EMBL" id="JH597773">
    <property type="protein sequence ID" value="EHQ05464.1"/>
    <property type="molecule type" value="Genomic_DNA"/>
</dbReference>
<dbReference type="InterPro" id="IPR036615">
    <property type="entry name" value="Mur_ligase_C_dom_sf"/>
</dbReference>
<evidence type="ECO:0000256" key="5">
    <source>
        <dbReference type="ARBA" id="ARBA00022960"/>
    </source>
</evidence>
<organism evidence="12 13">
    <name type="scientific">Leptonema illini DSM 21528</name>
    <dbReference type="NCBI Taxonomy" id="929563"/>
    <lineage>
        <taxon>Bacteria</taxon>
        <taxon>Pseudomonadati</taxon>
        <taxon>Spirochaetota</taxon>
        <taxon>Spirochaetia</taxon>
        <taxon>Leptospirales</taxon>
        <taxon>Leptospiraceae</taxon>
        <taxon>Leptonema</taxon>
    </lineage>
</organism>
<dbReference type="HOGENOM" id="CLU_031507_4_0_12"/>
<dbReference type="PANTHER" id="PTHR43024:SF1">
    <property type="entry name" value="UDP-N-ACETYLMURAMOYL-TRIPEPTIDE--D-ALANYL-D-ALANINE LIGASE"/>
    <property type="match status" value="1"/>
</dbReference>
<evidence type="ECO:0000313" key="12">
    <source>
        <dbReference type="EMBL" id="EHQ05464.1"/>
    </source>
</evidence>
<dbReference type="AlphaFoldDB" id="H2CDU5"/>
<evidence type="ECO:0000256" key="4">
    <source>
        <dbReference type="ARBA" id="ARBA00022840"/>
    </source>
</evidence>
<dbReference type="GO" id="GO:0071555">
    <property type="term" value="P:cell wall organization"/>
    <property type="evidence" value="ECO:0007669"/>
    <property type="project" value="UniProtKB-KW"/>
</dbReference>
<dbReference type="GO" id="GO:0008360">
    <property type="term" value="P:regulation of cell shape"/>
    <property type="evidence" value="ECO:0007669"/>
    <property type="project" value="UniProtKB-KW"/>
</dbReference>
<keyword evidence="3" id="KW-0547">Nucleotide-binding</keyword>
<dbReference type="InterPro" id="IPR051046">
    <property type="entry name" value="MurCDEF_CellWall_CoF430Synth"/>
</dbReference>
<feature type="domain" description="Mur ligase N-terminal catalytic" evidence="9">
    <location>
        <begin position="29"/>
        <end position="86"/>
    </location>
</feature>
<protein>
    <submittedName>
        <fullName evidence="12">UDP-N-acetylmuramoyl-tripeptide--D-alanyl-D-alanine ligase</fullName>
        <ecNumber evidence="12">6.3.2.10</ecNumber>
    </submittedName>
</protein>
<evidence type="ECO:0000256" key="2">
    <source>
        <dbReference type="ARBA" id="ARBA00022618"/>
    </source>
</evidence>
<evidence type="ECO:0000259" key="10">
    <source>
        <dbReference type="Pfam" id="PF02875"/>
    </source>
</evidence>
<evidence type="ECO:0000256" key="3">
    <source>
        <dbReference type="ARBA" id="ARBA00022741"/>
    </source>
</evidence>
<dbReference type="RefSeq" id="WP_002770121.1">
    <property type="nucleotide sequence ID" value="NZ_JH597773.1"/>
</dbReference>
<dbReference type="SUPFAM" id="SSF53244">
    <property type="entry name" value="MurD-like peptide ligases, peptide-binding domain"/>
    <property type="match status" value="1"/>
</dbReference>
<dbReference type="SUPFAM" id="SSF63418">
    <property type="entry name" value="MurE/MurF N-terminal domain"/>
    <property type="match status" value="1"/>
</dbReference>
<dbReference type="STRING" id="183.GCA_002009735_00877"/>
<keyword evidence="13" id="KW-1185">Reference proteome</keyword>
<dbReference type="Gene3D" id="3.40.1190.10">
    <property type="entry name" value="Mur-like, catalytic domain"/>
    <property type="match status" value="1"/>
</dbReference>
<dbReference type="PANTHER" id="PTHR43024">
    <property type="entry name" value="UDP-N-ACETYLMURAMOYL-TRIPEPTIDE--D-ALANYL-D-ALANINE LIGASE"/>
    <property type="match status" value="1"/>
</dbReference>
<dbReference type="GO" id="GO:0051301">
    <property type="term" value="P:cell division"/>
    <property type="evidence" value="ECO:0007669"/>
    <property type="project" value="UniProtKB-KW"/>
</dbReference>
<reference evidence="12 13" key="1">
    <citation type="submission" date="2011-10" db="EMBL/GenBank/DDBJ databases">
        <title>The Improved High-Quality Draft genome of Leptonema illini DSM 21528.</title>
        <authorList>
            <consortium name="US DOE Joint Genome Institute (JGI-PGF)"/>
            <person name="Lucas S."/>
            <person name="Copeland A."/>
            <person name="Lapidus A."/>
            <person name="Glavina del Rio T."/>
            <person name="Dalin E."/>
            <person name="Tice H."/>
            <person name="Bruce D."/>
            <person name="Goodwin L."/>
            <person name="Pitluck S."/>
            <person name="Peters L."/>
            <person name="Mikhailova N."/>
            <person name="Held B."/>
            <person name="Kyrpides N."/>
            <person name="Mavromatis K."/>
            <person name="Ivanova N."/>
            <person name="Markowitz V."/>
            <person name="Cheng J.-F."/>
            <person name="Hugenholtz P."/>
            <person name="Woyke T."/>
            <person name="Wu D."/>
            <person name="Gronow S."/>
            <person name="Wellnitz S."/>
            <person name="Brambilla E.-M."/>
            <person name="Klenk H.-P."/>
            <person name="Eisen J.A."/>
        </authorList>
    </citation>
    <scope>NUCLEOTIDE SEQUENCE [LARGE SCALE GENOMIC DNA]</scope>
    <source>
        <strain evidence="12 13">DSM 21528</strain>
    </source>
</reference>
<dbReference type="Proteomes" id="UP000005737">
    <property type="component" value="Unassembled WGS sequence"/>
</dbReference>
<evidence type="ECO:0000256" key="1">
    <source>
        <dbReference type="ARBA" id="ARBA00022598"/>
    </source>
</evidence>
<dbReference type="Pfam" id="PF01225">
    <property type="entry name" value="Mur_ligase"/>
    <property type="match status" value="1"/>
</dbReference>
<dbReference type="Pfam" id="PF08245">
    <property type="entry name" value="Mur_ligase_M"/>
    <property type="match status" value="1"/>
</dbReference>